<feature type="region of interest" description="Disordered" evidence="1">
    <location>
        <begin position="1"/>
        <end position="22"/>
    </location>
</feature>
<evidence type="ECO:0000256" key="1">
    <source>
        <dbReference type="SAM" id="MobiDB-lite"/>
    </source>
</evidence>
<dbReference type="AlphaFoldDB" id="A0A7K0DAU5"/>
<comment type="caution">
    <text evidence="2">The sequence shown here is derived from an EMBL/GenBank/DDBJ whole genome shotgun (WGS) entry which is preliminary data.</text>
</comment>
<accession>A0A7K0DAU5</accession>
<dbReference type="EMBL" id="WEGK01000015">
    <property type="protein sequence ID" value="MQY22847.1"/>
    <property type="molecule type" value="Genomic_DNA"/>
</dbReference>
<sequence>MTQPAEPERSTHTATSAAGGIRVSVERTIPDPQIERFQLLYEEAFGPLRTRAIARQVLHPGEFHQEMTDPRIQKHVARAPDGEPIGLTTLTRHLETVPWISPEYFAARFPQHAERDAIYYAGFTLVAPGARQGAAFHVMIESVVRILAAERAAVGWDICSYNNSHFSFADALRTAIGERATVDIAVEDSQTYYAARFIGDGADKGD</sequence>
<proteinExistence type="predicted"/>
<protein>
    <recommendedName>
        <fullName evidence="4">N-acetyltransferase domain-containing protein</fullName>
    </recommendedName>
</protein>
<feature type="compositionally biased region" description="Basic and acidic residues" evidence="1">
    <location>
        <begin position="1"/>
        <end position="11"/>
    </location>
</feature>
<evidence type="ECO:0000313" key="3">
    <source>
        <dbReference type="Proteomes" id="UP000438448"/>
    </source>
</evidence>
<keyword evidence="3" id="KW-1185">Reference proteome</keyword>
<dbReference type="Proteomes" id="UP000438448">
    <property type="component" value="Unassembled WGS sequence"/>
</dbReference>
<name>A0A7K0DAU5_9NOCA</name>
<dbReference type="RefSeq" id="WP_227833979.1">
    <property type="nucleotide sequence ID" value="NZ_WEGK01000015.1"/>
</dbReference>
<evidence type="ECO:0000313" key="2">
    <source>
        <dbReference type="EMBL" id="MQY22847.1"/>
    </source>
</evidence>
<organism evidence="2 3">
    <name type="scientific">Nocardia macrotermitis</name>
    <dbReference type="NCBI Taxonomy" id="2585198"/>
    <lineage>
        <taxon>Bacteria</taxon>
        <taxon>Bacillati</taxon>
        <taxon>Actinomycetota</taxon>
        <taxon>Actinomycetes</taxon>
        <taxon>Mycobacteriales</taxon>
        <taxon>Nocardiaceae</taxon>
        <taxon>Nocardia</taxon>
    </lineage>
</organism>
<evidence type="ECO:0008006" key="4">
    <source>
        <dbReference type="Google" id="ProtNLM"/>
    </source>
</evidence>
<reference evidence="2 3" key="1">
    <citation type="submission" date="2019-10" db="EMBL/GenBank/DDBJ databases">
        <title>Nocardia macrotermitis sp. nov. and Nocardia aurantia sp. nov., isolated from the gut of fungus growing-termite Macrotermes natalensis.</title>
        <authorList>
            <person name="Benndorf R."/>
            <person name="Schwitalla J."/>
            <person name="Martin K."/>
            <person name="De Beer W."/>
            <person name="Kaster A.-K."/>
            <person name="Vollmers J."/>
            <person name="Poulsen M."/>
            <person name="Beemelmanns C."/>
        </authorList>
    </citation>
    <scope>NUCLEOTIDE SEQUENCE [LARGE SCALE GENOMIC DNA]</scope>
    <source>
        <strain evidence="2 3">RB20</strain>
    </source>
</reference>
<gene>
    <name evidence="2" type="ORF">NRB20_59700</name>
</gene>